<keyword evidence="3" id="KW-1185">Reference proteome</keyword>
<proteinExistence type="predicted"/>
<gene>
    <name evidence="2" type="ORF">B7463_g12677</name>
</gene>
<feature type="region of interest" description="Disordered" evidence="1">
    <location>
        <begin position="31"/>
        <end position="56"/>
    </location>
</feature>
<reference evidence="2 3" key="1">
    <citation type="submission" date="2018-05" db="EMBL/GenBank/DDBJ databases">
        <title>Draft genome sequence of Scytalidium lignicola DSM 105466, a ubiquitous saprotrophic fungus.</title>
        <authorList>
            <person name="Buettner E."/>
            <person name="Gebauer A.M."/>
            <person name="Hofrichter M."/>
            <person name="Liers C."/>
            <person name="Kellner H."/>
        </authorList>
    </citation>
    <scope>NUCLEOTIDE SEQUENCE [LARGE SCALE GENOMIC DNA]</scope>
    <source>
        <strain evidence="2 3">DSM 105466</strain>
    </source>
</reference>
<dbReference type="OrthoDB" id="4203030at2759"/>
<dbReference type="OMA" id="QHEMISA"/>
<feature type="non-terminal residue" evidence="2">
    <location>
        <position position="202"/>
    </location>
</feature>
<organism evidence="2 3">
    <name type="scientific">Scytalidium lignicola</name>
    <name type="common">Hyphomycete</name>
    <dbReference type="NCBI Taxonomy" id="5539"/>
    <lineage>
        <taxon>Eukaryota</taxon>
        <taxon>Fungi</taxon>
        <taxon>Dikarya</taxon>
        <taxon>Ascomycota</taxon>
        <taxon>Pezizomycotina</taxon>
        <taxon>Leotiomycetes</taxon>
        <taxon>Leotiomycetes incertae sedis</taxon>
        <taxon>Scytalidium</taxon>
    </lineage>
</organism>
<protein>
    <submittedName>
        <fullName evidence="2">Uncharacterized protein</fullName>
    </submittedName>
</protein>
<dbReference type="EMBL" id="NCSJ02000666">
    <property type="protein sequence ID" value="RFU23661.1"/>
    <property type="molecule type" value="Genomic_DNA"/>
</dbReference>
<accession>A0A3E2GR46</accession>
<dbReference type="AlphaFoldDB" id="A0A3E2GR46"/>
<dbReference type="Proteomes" id="UP000258309">
    <property type="component" value="Unassembled WGS sequence"/>
</dbReference>
<evidence type="ECO:0000313" key="2">
    <source>
        <dbReference type="EMBL" id="RFU23661.1"/>
    </source>
</evidence>
<feature type="compositionally biased region" description="Pro residues" evidence="1">
    <location>
        <begin position="39"/>
        <end position="49"/>
    </location>
</feature>
<feature type="non-terminal residue" evidence="2">
    <location>
        <position position="1"/>
    </location>
</feature>
<evidence type="ECO:0000313" key="3">
    <source>
        <dbReference type="Proteomes" id="UP000258309"/>
    </source>
</evidence>
<evidence type="ECO:0000256" key="1">
    <source>
        <dbReference type="SAM" id="MobiDB-lite"/>
    </source>
</evidence>
<sequence length="202" mass="23201">MDPPPNYFSHSFGSSPTARDFDALSVRSAAPSYTSEVPPYTPSSFPTPRPINHRSRAPSLDQFRIPAWSTTTPHNPAARHYHNVAHRRATLATVQSQHEMISAAVNGEDGIKNIQARMAEEEERRLRPLEDPYLVGEEAAEQARKERLARENGMGVLVREDQRWDWLLSQMKDWEERDRSWKKFRQEVESGKRGKLARRLGL</sequence>
<name>A0A3E2GR46_SCYLI</name>
<comment type="caution">
    <text evidence="2">The sequence shown here is derived from an EMBL/GenBank/DDBJ whole genome shotgun (WGS) entry which is preliminary data.</text>
</comment>